<gene>
    <name evidence="8" type="ORF">NAEGRDRAFT_62165</name>
</gene>
<dbReference type="InterPro" id="IPR004853">
    <property type="entry name" value="Sugar_P_trans_dom"/>
</dbReference>
<feature type="transmembrane region" description="Helical" evidence="6">
    <location>
        <begin position="296"/>
        <end position="317"/>
    </location>
</feature>
<dbReference type="Proteomes" id="UP000006671">
    <property type="component" value="Unassembled WGS sequence"/>
</dbReference>
<feature type="transmembrane region" description="Helical" evidence="6">
    <location>
        <begin position="196"/>
        <end position="219"/>
    </location>
</feature>
<evidence type="ECO:0000259" key="7">
    <source>
        <dbReference type="Pfam" id="PF03151"/>
    </source>
</evidence>
<evidence type="ECO:0000313" key="9">
    <source>
        <dbReference type="Proteomes" id="UP000006671"/>
    </source>
</evidence>
<feature type="compositionally biased region" description="Basic and acidic residues" evidence="5">
    <location>
        <begin position="431"/>
        <end position="440"/>
    </location>
</feature>
<evidence type="ECO:0000256" key="2">
    <source>
        <dbReference type="ARBA" id="ARBA00022692"/>
    </source>
</evidence>
<accession>D2V045</accession>
<feature type="domain" description="Sugar phosphate transporter" evidence="7">
    <location>
        <begin position="11"/>
        <end position="342"/>
    </location>
</feature>
<dbReference type="GeneID" id="8856463"/>
<feature type="transmembrane region" description="Helical" evidence="6">
    <location>
        <begin position="268"/>
        <end position="289"/>
    </location>
</feature>
<dbReference type="InterPro" id="IPR050186">
    <property type="entry name" value="TPT_transporter"/>
</dbReference>
<reference evidence="8 9" key="1">
    <citation type="journal article" date="2010" name="Cell">
        <title>The genome of Naegleria gruberi illuminates early eukaryotic versatility.</title>
        <authorList>
            <person name="Fritz-Laylin L.K."/>
            <person name="Prochnik S.E."/>
            <person name="Ginger M.L."/>
            <person name="Dacks J.B."/>
            <person name="Carpenter M.L."/>
            <person name="Field M.C."/>
            <person name="Kuo A."/>
            <person name="Paredez A."/>
            <person name="Chapman J."/>
            <person name="Pham J."/>
            <person name="Shu S."/>
            <person name="Neupane R."/>
            <person name="Cipriano M."/>
            <person name="Mancuso J."/>
            <person name="Tu H."/>
            <person name="Salamov A."/>
            <person name="Lindquist E."/>
            <person name="Shapiro H."/>
            <person name="Lucas S."/>
            <person name="Grigoriev I.V."/>
            <person name="Cande W.Z."/>
            <person name="Fulton C."/>
            <person name="Rokhsar D.S."/>
            <person name="Dawson S.C."/>
        </authorList>
    </citation>
    <scope>NUCLEOTIDE SEQUENCE [LARGE SCALE GENOMIC DNA]</scope>
    <source>
        <strain evidence="8 9">NEG-M</strain>
    </source>
</reference>
<dbReference type="eggNOG" id="KOG1441">
    <property type="taxonomic scope" value="Eukaryota"/>
</dbReference>
<dbReference type="InParanoid" id="D2V045"/>
<feature type="transmembrane region" description="Helical" evidence="6">
    <location>
        <begin position="323"/>
        <end position="344"/>
    </location>
</feature>
<protein>
    <submittedName>
        <fullName evidence="8">Predicted protein</fullName>
    </submittedName>
</protein>
<proteinExistence type="predicted"/>
<dbReference type="PANTHER" id="PTHR11132">
    <property type="entry name" value="SOLUTE CARRIER FAMILY 35"/>
    <property type="match status" value="1"/>
</dbReference>
<dbReference type="RefSeq" id="XP_002682394.1">
    <property type="nucleotide sequence ID" value="XM_002682348.1"/>
</dbReference>
<keyword evidence="3 6" id="KW-1133">Transmembrane helix</keyword>
<keyword evidence="9" id="KW-1185">Reference proteome</keyword>
<dbReference type="KEGG" id="ngr:NAEGRDRAFT_62165"/>
<dbReference type="Pfam" id="PF03151">
    <property type="entry name" value="TPT"/>
    <property type="match status" value="1"/>
</dbReference>
<dbReference type="FunCoup" id="D2V045">
    <property type="interactions" value="307"/>
</dbReference>
<dbReference type="VEuPathDB" id="AmoebaDB:NAEGRDRAFT_62165"/>
<dbReference type="AlphaFoldDB" id="D2V045"/>
<evidence type="ECO:0000256" key="6">
    <source>
        <dbReference type="SAM" id="Phobius"/>
    </source>
</evidence>
<evidence type="ECO:0000313" key="8">
    <source>
        <dbReference type="EMBL" id="EFC49650.1"/>
    </source>
</evidence>
<keyword evidence="2 6" id="KW-0812">Transmembrane</keyword>
<feature type="transmembrane region" description="Helical" evidence="6">
    <location>
        <begin position="173"/>
        <end position="190"/>
    </location>
</feature>
<sequence length="448" mass="49842">MTFGIIMQQLGYLLFSYASSVSIIFINKYIYNDKKVAGTLLMAFHFITCFIVSYILYVLNNLFKNPLKETLSEKQQAVNKEEETVLPIIISKEENHISNNDSETEIFSVFECKFMSLTDGILFSLSVSSALLFGNLSLIHNSISVYQLSKLMVIPCLIAINFFYFNMKMEKKIVGSLVLIVLGMMLVIGFDIMLNWFGSVICLFAILTGATSQICINYFCKKYKMNGFELLLNHSLFSSILMALASIPVDGLDSIAYSVNLFNGNSSFFLAVLASGFAAFFVNVSGYLVIGKLSPLTFQVLGHAKTVSVLIGGYFLFGNEKDLSIHTLIGLSIALVGTFLYSYFKFKEETVSNKSTVGKEQVIEKPVIILNGKDVLEYNYIKKNVSSISSFGNQAMDDSGNNSKLESPRNAFDNDDDDETSHHSFSSEGADEGRVEDFKRSNSPLETV</sequence>
<feature type="transmembrane region" description="Helical" evidence="6">
    <location>
        <begin position="231"/>
        <end position="248"/>
    </location>
</feature>
<feature type="region of interest" description="Disordered" evidence="5">
    <location>
        <begin position="397"/>
        <end position="448"/>
    </location>
</feature>
<evidence type="ECO:0000256" key="3">
    <source>
        <dbReference type="ARBA" id="ARBA00022989"/>
    </source>
</evidence>
<evidence type="ECO:0000256" key="1">
    <source>
        <dbReference type="ARBA" id="ARBA00004141"/>
    </source>
</evidence>
<feature type="transmembrane region" description="Helical" evidence="6">
    <location>
        <begin position="12"/>
        <end position="31"/>
    </location>
</feature>
<name>D2V045_NAEGR</name>
<dbReference type="GO" id="GO:0016020">
    <property type="term" value="C:membrane"/>
    <property type="evidence" value="ECO:0007669"/>
    <property type="project" value="UniProtKB-SubCell"/>
</dbReference>
<dbReference type="OrthoDB" id="5547497at2759"/>
<organism evidence="9">
    <name type="scientific">Naegleria gruberi</name>
    <name type="common">Amoeba</name>
    <dbReference type="NCBI Taxonomy" id="5762"/>
    <lineage>
        <taxon>Eukaryota</taxon>
        <taxon>Discoba</taxon>
        <taxon>Heterolobosea</taxon>
        <taxon>Tetramitia</taxon>
        <taxon>Eutetramitia</taxon>
        <taxon>Vahlkampfiidae</taxon>
        <taxon>Naegleria</taxon>
    </lineage>
</organism>
<keyword evidence="4 6" id="KW-0472">Membrane</keyword>
<evidence type="ECO:0000256" key="5">
    <source>
        <dbReference type="SAM" id="MobiDB-lite"/>
    </source>
</evidence>
<evidence type="ECO:0000256" key="4">
    <source>
        <dbReference type="ARBA" id="ARBA00023136"/>
    </source>
</evidence>
<feature type="transmembrane region" description="Helical" evidence="6">
    <location>
        <begin position="37"/>
        <end position="59"/>
    </location>
</feature>
<dbReference type="EMBL" id="GG738847">
    <property type="protein sequence ID" value="EFC49650.1"/>
    <property type="molecule type" value="Genomic_DNA"/>
</dbReference>
<feature type="transmembrane region" description="Helical" evidence="6">
    <location>
        <begin position="145"/>
        <end position="166"/>
    </location>
</feature>
<comment type="subcellular location">
    <subcellularLocation>
        <location evidence="1">Membrane</location>
        <topology evidence="1">Multi-pass membrane protein</topology>
    </subcellularLocation>
</comment>